<dbReference type="SUPFAM" id="SSF46689">
    <property type="entry name" value="Homeodomain-like"/>
    <property type="match status" value="3"/>
</dbReference>
<feature type="domain" description="SANT" evidence="3">
    <location>
        <begin position="1650"/>
        <end position="1703"/>
    </location>
</feature>
<feature type="domain" description="SANT" evidence="3">
    <location>
        <begin position="1426"/>
        <end position="1477"/>
    </location>
</feature>
<feature type="region of interest" description="Disordered" evidence="1">
    <location>
        <begin position="860"/>
        <end position="887"/>
    </location>
</feature>
<sequence length="2268" mass="249804">MERSPLLSPLQTASSQLKSTRIHSTVSSPGGVQHIRGYSRSPPPPTKPRSESHDRSFSDSRKRYDRSRSPERDDRNRPRDFPTGDRRRPPRAGMAAPIGRNGPAGSPPSEMGFQESRLKYRDRFPPRDPRFRSSESLKGTPAMGDHAGPPTGPSRHFASNSAPNTSTLSHSREFSPPPHYKGNFNDGNHNNRSMEYFPTGPAAGMGPSVGLGLGPMRYMDRDDWRGRPNQFSREFDRERDFRGRDIRQDIRDMRDLRAPRDPREARDMREPPRDREWRDRDMAFNREVDPRDRDPRDRDLREVGINTRDLRDREPRERGAWGAEVKGRDPLNNRDGPEMDVRELVERERERERERDRDRDRHRERPIWLHESEKEREGPGSNRMSFDHGARDRDRDRASNSRMTLAQELDRDLLAYAADKDKQTTEKMDDTSIPDGPAASRTNDQRRSLSVHSLKESLPNGDMASADHTHQREQERFSRRDSDISDSAVREHRDRDRHSSYRPEGAGLRMDFDGRPGRNIPVGRRQRILSAPSSAEGQRFSESFEVGHPTHPARNSYPNSPAVKIGPHSEKAEKEEDRGRIMEGPMRGVQAESDSTKAVSSIADLALPRSPTDVEMQSPPSNVRVSTEDTDMKSPTPSDSKTTTAATATIAAEVPTASPVKEAEQTADNVPLVEKTATDVSDATPLELPTSEQKEPSLASPDSVTSVLQDAKVKQEDVEPSVEKSAAPSIPPQDMMVDQVMETAGDKEVVAEEISQSAAPLTSQPSPRSSPVTEPLDTQPPAEVVEFANHADILVEIDKIDGTIQQYEDILASHRVKKEQDLLALNQTLLSQADDEVPNVVDQSELESVVEDSAMELEVGTEAKDSELSTSAVEPASPVDLVPDRDTEDHGLDIVGSEDIDMGVGEPDVGVERHRQIVQSFSRQDLMAPIDENDPFLKRKVAQTRRPQLFDQIYAENNTKAKKYGRVHTAIRDSSPHRRLQQPALQVFESIEDYPCYQENIDSHRRFRDVMLRNMAVKATALDEKELALKREYKQHWEIWTKKVEKLDKLKEKMATVPVPANAREEDQVVGESVLFTSTRNRRGAYNSDAVRSEAELLEIIQSLENADMRNPDLRASRTAATVPPMILDPNIREKVHYYDMNHLVTDPAKYYRLGAVTDVWSEQEREIFIKRYMNYPKQFGKIAAGLEDKTASQCVLFYYREKKKIGFKEMLSNRGRKRKPAGKRKEKPAQTASPSGQPGKKHKGSALIEDIGQANRTKMAKSKELRELQEMSSSWNDVEGEPGPRRRVRSGAANQASGTPVPDEAASNGASPAPSSALSTPVLSAAERRKQRTRATNSRSTAAKAEKAAEEVAEEKKPKAERGTSTTNNSNNRKVVEEEPLISVDSPGSSTNGTVSKATTLDPILTGAQELATGSVAFTVPGNPAASARWTTAEHAKAIEALKKFGRDFEAVAAAVGTKTVDQCRNFCFNYKRKFGVSALDDANSQSPAVTVDETDEKEMNAPVEKTRGKKGRAANASSVPGTPTTPTSAKDSTASGRRRGAKAVATAAAPEAIKDEAVVSPGLETTAVPVTEEVETTSDKRRRKRTSSKVETGAAQAEGTTPATATSFRALYSRDPPSASASPSAQGASPDTGAAQQTNADGTTRRPNSSSYWSRQEKIDFARLLSIHGKDWDKISKAMKTKTLIQVRNHFSNHAEKLSVDSFAGSEPSGSPLPTLKEEPVGGMVDSEGGSGYSSNYTPLSEAGPKTGYFATPVDGHVESNKREGVRSMSPPRRITNIGNLLNNDDEEIHVAAEDWFGNNEESGPQDASFEEREQRDRHYDHHHSQHHQQHQPPPRSGPPMHEEQRRLTEDEDVETEDELDRSRLAHGSYDTGYSGLAAPAGVQRRASETNIGMGGHGYPVGSVHDRGYYGQSAHGQHPPQHPQHHASHAPNGSGVLGSPYGGQHYYDSHPSGNGGNSGYRSPPPSGGAHGLHPVASPTHSLPPGPTSVVGQPPHYQQPYSHQQHQRSSSIGHSEMIVPRSHPSPQIGMRARSPLSNQGPYYGGQQQGHSHHGYPSSGPSYGYPPQHLPHPPRPMSEQPSMVMQHGHGHSHSHSGSVSRYSSPPGVGGPRNGPGSPVHLEHSGSSGHISHRYSPVPTAVSVTSPRMSDASMHHHSHHLQQQPQVQQQHPHAQHHRRSSSPYQHHIPGQITSPSYLPGPPKQHSPSPRFAYSSASSPASLLPPPLPPSASSSSAPGPGYHPGQHIQQHPSGYGPSSYGQSSQSQHPR</sequence>
<feature type="compositionally biased region" description="Polar residues" evidence="1">
    <location>
        <begin position="754"/>
        <end position="772"/>
    </location>
</feature>
<dbReference type="Pfam" id="PF00249">
    <property type="entry name" value="Myb_DNA-binding"/>
    <property type="match status" value="3"/>
</dbReference>
<dbReference type="InterPro" id="IPR017930">
    <property type="entry name" value="Myb_dom"/>
</dbReference>
<feature type="region of interest" description="Disordered" evidence="1">
    <location>
        <begin position="252"/>
        <end position="734"/>
    </location>
</feature>
<dbReference type="PROSITE" id="PS51293">
    <property type="entry name" value="SANT"/>
    <property type="match status" value="3"/>
</dbReference>
<feature type="compositionally biased region" description="Basic residues" evidence="1">
    <location>
        <begin position="1823"/>
        <end position="1832"/>
    </location>
</feature>
<feature type="compositionally biased region" description="Low complexity" evidence="1">
    <location>
        <begin position="2160"/>
        <end position="2171"/>
    </location>
</feature>
<feature type="region of interest" description="Disordered" evidence="1">
    <location>
        <begin position="751"/>
        <end position="778"/>
    </location>
</feature>
<gene>
    <name evidence="5" type="ORF">EMPS_06089</name>
</gene>
<feature type="compositionally biased region" description="Low complexity" evidence="1">
    <location>
        <begin position="1994"/>
        <end position="2012"/>
    </location>
</feature>
<evidence type="ECO:0008006" key="7">
    <source>
        <dbReference type="Google" id="ProtNLM"/>
    </source>
</evidence>
<feature type="compositionally biased region" description="Polar residues" evidence="1">
    <location>
        <begin position="1636"/>
        <end position="1656"/>
    </location>
</feature>
<feature type="region of interest" description="Disordered" evidence="1">
    <location>
        <begin position="1483"/>
        <end position="1656"/>
    </location>
</feature>
<dbReference type="GO" id="GO:0006357">
    <property type="term" value="P:regulation of transcription by RNA polymerase II"/>
    <property type="evidence" value="ECO:0007669"/>
    <property type="project" value="TreeGrafter"/>
</dbReference>
<feature type="compositionally biased region" description="Polar residues" evidence="1">
    <location>
        <begin position="9"/>
        <end position="30"/>
    </location>
</feature>
<feature type="compositionally biased region" description="Polar residues" evidence="1">
    <location>
        <begin position="157"/>
        <end position="169"/>
    </location>
</feature>
<feature type="compositionally biased region" description="Low complexity" evidence="1">
    <location>
        <begin position="2205"/>
        <end position="2220"/>
    </location>
</feature>
<accession>A0A9P3HBM3</accession>
<feature type="compositionally biased region" description="Polar residues" evidence="1">
    <location>
        <begin position="1387"/>
        <end position="1397"/>
    </location>
</feature>
<comment type="caution">
    <text evidence="5">The sequence shown here is derived from an EMBL/GenBank/DDBJ whole genome shotgun (WGS) entry which is preliminary data.</text>
</comment>
<feature type="compositionally biased region" description="Low complexity" evidence="1">
    <location>
        <begin position="1618"/>
        <end position="1632"/>
    </location>
</feature>
<feature type="domain" description="SANT" evidence="3">
    <location>
        <begin position="1156"/>
        <end position="1207"/>
    </location>
</feature>
<feature type="region of interest" description="Disordered" evidence="1">
    <location>
        <begin position="1760"/>
        <end position="1783"/>
    </location>
</feature>
<dbReference type="InterPro" id="IPR017884">
    <property type="entry name" value="SANT_dom"/>
</dbReference>
<dbReference type="InterPro" id="IPR009057">
    <property type="entry name" value="Homeodomain-like_sf"/>
</dbReference>
<feature type="domain" description="HTH myb-type" evidence="4">
    <location>
        <begin position="1655"/>
        <end position="1701"/>
    </location>
</feature>
<protein>
    <recommendedName>
        <fullName evidence="7">SANT domain-containing protein</fullName>
    </recommendedName>
</protein>
<feature type="compositionally biased region" description="Basic residues" evidence="1">
    <location>
        <begin position="1215"/>
        <end position="1227"/>
    </location>
</feature>
<dbReference type="PROSITE" id="PS50090">
    <property type="entry name" value="MYB_LIKE"/>
    <property type="match status" value="1"/>
</dbReference>
<evidence type="ECO:0000259" key="4">
    <source>
        <dbReference type="PROSITE" id="PS51294"/>
    </source>
</evidence>
<evidence type="ECO:0000313" key="6">
    <source>
        <dbReference type="Proteomes" id="UP000827284"/>
    </source>
</evidence>
<feature type="compositionally biased region" description="Basic and acidic residues" evidence="1">
    <location>
        <begin position="116"/>
        <end position="135"/>
    </location>
</feature>
<feature type="compositionally biased region" description="Basic and acidic residues" evidence="1">
    <location>
        <begin position="567"/>
        <end position="581"/>
    </location>
</feature>
<dbReference type="Proteomes" id="UP000827284">
    <property type="component" value="Unassembled WGS sequence"/>
</dbReference>
<feature type="compositionally biased region" description="Low complexity" evidence="1">
    <location>
        <begin position="642"/>
        <end position="657"/>
    </location>
</feature>
<evidence type="ECO:0000256" key="1">
    <source>
        <dbReference type="SAM" id="MobiDB-lite"/>
    </source>
</evidence>
<dbReference type="InterPro" id="IPR001005">
    <property type="entry name" value="SANT/Myb"/>
</dbReference>
<feature type="compositionally biased region" description="Low complexity" evidence="1">
    <location>
        <begin position="2248"/>
        <end position="2268"/>
    </location>
</feature>
<feature type="region of interest" description="Disordered" evidence="1">
    <location>
        <begin position="1"/>
        <end position="193"/>
    </location>
</feature>
<dbReference type="CDD" id="cd00167">
    <property type="entry name" value="SANT"/>
    <property type="match status" value="3"/>
</dbReference>
<feature type="compositionally biased region" description="Basic and acidic residues" evidence="1">
    <location>
        <begin position="1345"/>
        <end position="1363"/>
    </location>
</feature>
<feature type="region of interest" description="Disordered" evidence="1">
    <location>
        <begin position="1704"/>
        <end position="1746"/>
    </location>
</feature>
<evidence type="ECO:0000259" key="3">
    <source>
        <dbReference type="PROSITE" id="PS51293"/>
    </source>
</evidence>
<feature type="compositionally biased region" description="Low complexity" evidence="1">
    <location>
        <begin position="91"/>
        <end position="100"/>
    </location>
</feature>
<feature type="compositionally biased region" description="Basic and acidic residues" evidence="1">
    <location>
        <begin position="48"/>
        <end position="87"/>
    </location>
</feature>
<reference evidence="5" key="1">
    <citation type="submission" date="2021-11" db="EMBL/GenBank/DDBJ databases">
        <authorList>
            <person name="Herlambang A."/>
            <person name="Guo Y."/>
            <person name="Takashima Y."/>
            <person name="Nishizawa T."/>
        </authorList>
    </citation>
    <scope>NUCLEOTIDE SEQUENCE</scope>
    <source>
        <strain evidence="5">E1425</strain>
    </source>
</reference>
<organism evidence="5 6">
    <name type="scientific">Entomortierella parvispora</name>
    <dbReference type="NCBI Taxonomy" id="205924"/>
    <lineage>
        <taxon>Eukaryota</taxon>
        <taxon>Fungi</taxon>
        <taxon>Fungi incertae sedis</taxon>
        <taxon>Mucoromycota</taxon>
        <taxon>Mortierellomycotina</taxon>
        <taxon>Mortierellomycetes</taxon>
        <taxon>Mortierellales</taxon>
        <taxon>Mortierellaceae</taxon>
        <taxon>Entomortierella</taxon>
    </lineage>
</organism>
<feature type="compositionally biased region" description="Acidic residues" evidence="1">
    <location>
        <begin position="1852"/>
        <end position="1862"/>
    </location>
</feature>
<feature type="compositionally biased region" description="Basic and acidic residues" evidence="1">
    <location>
        <begin position="1812"/>
        <end position="1822"/>
    </location>
</feature>
<feature type="compositionally biased region" description="Low complexity" evidence="1">
    <location>
        <begin position="1544"/>
        <end position="1553"/>
    </location>
</feature>
<feature type="compositionally biased region" description="Basic and acidic residues" evidence="1">
    <location>
        <begin position="465"/>
        <end position="501"/>
    </location>
</feature>
<feature type="compositionally biased region" description="Low complexity" evidence="1">
    <location>
        <begin position="2229"/>
        <end position="2238"/>
    </location>
</feature>
<name>A0A9P3HBM3_9FUNG</name>
<dbReference type="OrthoDB" id="10258692at2759"/>
<feature type="compositionally biased region" description="Low complexity" evidence="1">
    <location>
        <begin position="2049"/>
        <end position="2067"/>
    </location>
</feature>
<dbReference type="EMBL" id="BQFW01000008">
    <property type="protein sequence ID" value="GJJ73731.1"/>
    <property type="molecule type" value="Genomic_DNA"/>
</dbReference>
<evidence type="ECO:0000259" key="2">
    <source>
        <dbReference type="PROSITE" id="PS50090"/>
    </source>
</evidence>
<proteinExistence type="predicted"/>
<evidence type="ECO:0000313" key="5">
    <source>
        <dbReference type="EMBL" id="GJJ73731.1"/>
    </source>
</evidence>
<feature type="compositionally biased region" description="Low complexity" evidence="1">
    <location>
        <begin position="1306"/>
        <end position="1326"/>
    </location>
</feature>
<dbReference type="PANTHER" id="PTHR13992:SF39">
    <property type="entry name" value="SMRTER, ISOFORM G"/>
    <property type="match status" value="1"/>
</dbReference>
<dbReference type="SMART" id="SM00717">
    <property type="entry name" value="SANT"/>
    <property type="match status" value="3"/>
</dbReference>
<feature type="compositionally biased region" description="Basic and acidic residues" evidence="1">
    <location>
        <begin position="252"/>
        <end position="378"/>
    </location>
</feature>
<feature type="region of interest" description="Disordered" evidence="1">
    <location>
        <begin position="1799"/>
        <end position="1879"/>
    </location>
</feature>
<dbReference type="PANTHER" id="PTHR13992">
    <property type="entry name" value="NUCLEAR RECEPTOR CO-REPRESSOR RELATED NCOR"/>
    <property type="match status" value="1"/>
</dbReference>
<feature type="compositionally biased region" description="Low complexity" evidence="1">
    <location>
        <begin position="2095"/>
        <end position="2106"/>
    </location>
</feature>
<reference evidence="5" key="2">
    <citation type="journal article" date="2022" name="Microbiol. Resour. Announc.">
        <title>Whole-Genome Sequence of Entomortierella parvispora E1425, a Mucoromycotan Fungus Associated with Burkholderiaceae-Related Endosymbiotic Bacteria.</title>
        <authorList>
            <person name="Herlambang A."/>
            <person name="Guo Y."/>
            <person name="Takashima Y."/>
            <person name="Narisawa K."/>
            <person name="Ohta H."/>
            <person name="Nishizawa T."/>
        </authorList>
    </citation>
    <scope>NUCLEOTIDE SEQUENCE</scope>
    <source>
        <strain evidence="5">E1425</strain>
    </source>
</reference>
<dbReference type="Gene3D" id="1.20.58.1880">
    <property type="match status" value="1"/>
</dbReference>
<dbReference type="PROSITE" id="PS51294">
    <property type="entry name" value="HTH_MYB"/>
    <property type="match status" value="1"/>
</dbReference>
<feature type="region of interest" description="Disordered" evidence="1">
    <location>
        <begin position="1892"/>
        <end position="2268"/>
    </location>
</feature>
<dbReference type="GO" id="GO:0034967">
    <property type="term" value="C:Set3 complex"/>
    <property type="evidence" value="ECO:0007669"/>
    <property type="project" value="TreeGrafter"/>
</dbReference>
<dbReference type="Gene3D" id="1.10.10.60">
    <property type="entry name" value="Homeodomain-like"/>
    <property type="match status" value="2"/>
</dbReference>
<feature type="compositionally biased region" description="Basic and acidic residues" evidence="1">
    <location>
        <begin position="408"/>
        <end position="430"/>
    </location>
</feature>
<feature type="compositionally biased region" description="Low complexity" evidence="1">
    <location>
        <begin position="1519"/>
        <end position="1530"/>
    </location>
</feature>
<feature type="compositionally biased region" description="Basic and acidic residues" evidence="1">
    <location>
        <begin position="385"/>
        <end position="399"/>
    </location>
</feature>
<feature type="compositionally biased region" description="Polar residues" evidence="1">
    <location>
        <begin position="1600"/>
        <end position="1609"/>
    </location>
</feature>
<keyword evidence="6" id="KW-1185">Reference proteome</keyword>
<feature type="domain" description="Myb-like" evidence="2">
    <location>
        <begin position="1647"/>
        <end position="1697"/>
    </location>
</feature>
<feature type="region of interest" description="Disordered" evidence="1">
    <location>
        <begin position="1210"/>
        <end position="1397"/>
    </location>
</feature>
<dbReference type="InterPro" id="IPR051571">
    <property type="entry name" value="N-CoR_corepressor"/>
</dbReference>